<dbReference type="PANTHER" id="PTHR47326">
    <property type="entry name" value="TRANSPOSABLE ELEMENT TC3 TRANSPOSASE-LIKE PROTEIN"/>
    <property type="match status" value="1"/>
</dbReference>
<dbReference type="Gene3D" id="3.30.420.10">
    <property type="entry name" value="Ribonuclease H-like superfamily/Ribonuclease H"/>
    <property type="match status" value="1"/>
</dbReference>
<gene>
    <name evidence="1" type="ORF">AVEN_157511_1</name>
</gene>
<sequence>MIHRVSKHCVLRGIRPTETGIYDKIHTFPKFKSPPIGSLDGRPVAALYKMADLDDVPLLLWPPRSLDLTPFDFFLWGYVKDKIYVPQMPKTLQVLQEHITAVGRTFTETYYRTSGRNWITVGMCAG</sequence>
<evidence type="ECO:0000313" key="1">
    <source>
        <dbReference type="EMBL" id="GBO34519.1"/>
    </source>
</evidence>
<dbReference type="GO" id="GO:0003676">
    <property type="term" value="F:nucleic acid binding"/>
    <property type="evidence" value="ECO:0007669"/>
    <property type="project" value="InterPro"/>
</dbReference>
<comment type="caution">
    <text evidence="1">The sequence shown here is derived from an EMBL/GenBank/DDBJ whole genome shotgun (WGS) entry which is preliminary data.</text>
</comment>
<dbReference type="EMBL" id="BGPR01058362">
    <property type="protein sequence ID" value="GBO34519.1"/>
    <property type="molecule type" value="Genomic_DNA"/>
</dbReference>
<reference evidence="1 2" key="1">
    <citation type="journal article" date="2019" name="Sci. Rep.">
        <title>Orb-weaving spider Araneus ventricosus genome elucidates the spidroin gene catalogue.</title>
        <authorList>
            <person name="Kono N."/>
            <person name="Nakamura H."/>
            <person name="Ohtoshi R."/>
            <person name="Moran D.A.P."/>
            <person name="Shinohara A."/>
            <person name="Yoshida Y."/>
            <person name="Fujiwara M."/>
            <person name="Mori M."/>
            <person name="Tomita M."/>
            <person name="Arakawa K."/>
        </authorList>
    </citation>
    <scope>NUCLEOTIDE SEQUENCE [LARGE SCALE GENOMIC DNA]</scope>
</reference>
<dbReference type="OrthoDB" id="6471071at2759"/>
<evidence type="ECO:0000313" key="2">
    <source>
        <dbReference type="Proteomes" id="UP000499080"/>
    </source>
</evidence>
<accession>A0A4Y2WBF1</accession>
<organism evidence="1 2">
    <name type="scientific">Araneus ventricosus</name>
    <name type="common">Orbweaver spider</name>
    <name type="synonym">Epeira ventricosa</name>
    <dbReference type="NCBI Taxonomy" id="182803"/>
    <lineage>
        <taxon>Eukaryota</taxon>
        <taxon>Metazoa</taxon>
        <taxon>Ecdysozoa</taxon>
        <taxon>Arthropoda</taxon>
        <taxon>Chelicerata</taxon>
        <taxon>Arachnida</taxon>
        <taxon>Araneae</taxon>
        <taxon>Araneomorphae</taxon>
        <taxon>Entelegynae</taxon>
        <taxon>Araneoidea</taxon>
        <taxon>Araneidae</taxon>
        <taxon>Araneus</taxon>
    </lineage>
</organism>
<proteinExistence type="predicted"/>
<dbReference type="PANTHER" id="PTHR47326:SF1">
    <property type="entry name" value="HTH PSQ-TYPE DOMAIN-CONTAINING PROTEIN"/>
    <property type="match status" value="1"/>
</dbReference>
<protein>
    <submittedName>
        <fullName evidence="1">Uncharacterized protein</fullName>
    </submittedName>
</protein>
<dbReference type="Proteomes" id="UP000499080">
    <property type="component" value="Unassembled WGS sequence"/>
</dbReference>
<dbReference type="AlphaFoldDB" id="A0A4Y2WBF1"/>
<dbReference type="InterPro" id="IPR036397">
    <property type="entry name" value="RNaseH_sf"/>
</dbReference>
<keyword evidence="2" id="KW-1185">Reference proteome</keyword>
<name>A0A4Y2WBF1_ARAVE</name>